<evidence type="ECO:0000256" key="7">
    <source>
        <dbReference type="SAM" id="Phobius"/>
    </source>
</evidence>
<organism evidence="9 10">
    <name type="scientific">Bacillus subtilis</name>
    <dbReference type="NCBI Taxonomy" id="1423"/>
    <lineage>
        <taxon>Bacteria</taxon>
        <taxon>Bacillati</taxon>
        <taxon>Bacillota</taxon>
        <taxon>Bacilli</taxon>
        <taxon>Bacillales</taxon>
        <taxon>Bacillaceae</taxon>
        <taxon>Bacillus</taxon>
    </lineage>
</organism>
<comment type="similarity">
    <text evidence="2">Belongs to the EamA transporter family.</text>
</comment>
<dbReference type="InterPro" id="IPR051258">
    <property type="entry name" value="Diverse_Substrate_Transporter"/>
</dbReference>
<protein>
    <submittedName>
        <fullName evidence="9">Efflux transporter</fullName>
    </submittedName>
</protein>
<evidence type="ECO:0000256" key="4">
    <source>
        <dbReference type="ARBA" id="ARBA00022692"/>
    </source>
</evidence>
<evidence type="ECO:0000256" key="5">
    <source>
        <dbReference type="ARBA" id="ARBA00022989"/>
    </source>
</evidence>
<keyword evidence="3" id="KW-1003">Cell membrane</keyword>
<feature type="transmembrane region" description="Helical" evidence="7">
    <location>
        <begin position="12"/>
        <end position="35"/>
    </location>
</feature>
<dbReference type="AlphaFoldDB" id="A0A0D1IP16"/>
<dbReference type="PANTHER" id="PTHR42920">
    <property type="entry name" value="OS03G0707200 PROTEIN-RELATED"/>
    <property type="match status" value="1"/>
</dbReference>
<feature type="transmembrane region" description="Helical" evidence="7">
    <location>
        <begin position="161"/>
        <end position="182"/>
    </location>
</feature>
<dbReference type="GO" id="GO:0005886">
    <property type="term" value="C:plasma membrane"/>
    <property type="evidence" value="ECO:0007669"/>
    <property type="project" value="UniProtKB-SubCell"/>
</dbReference>
<evidence type="ECO:0000259" key="8">
    <source>
        <dbReference type="Pfam" id="PF00892"/>
    </source>
</evidence>
<keyword evidence="5 7" id="KW-1133">Transmembrane helix</keyword>
<dbReference type="Proteomes" id="UP000032247">
    <property type="component" value="Unassembled WGS sequence"/>
</dbReference>
<evidence type="ECO:0000313" key="10">
    <source>
        <dbReference type="Proteomes" id="UP000032247"/>
    </source>
</evidence>
<dbReference type="InterPro" id="IPR000620">
    <property type="entry name" value="EamA_dom"/>
</dbReference>
<reference evidence="9 10" key="1">
    <citation type="submission" date="2014-12" db="EMBL/GenBank/DDBJ databases">
        <title>Comparative genome analysis of Bacillus coagulans HM-08, Clostridium butyricum HM-68, Bacillus subtilis HM-66 and Bacillus licheniformis BL-09.</title>
        <authorList>
            <person name="Zhang H."/>
        </authorList>
    </citation>
    <scope>NUCLEOTIDE SEQUENCE [LARGE SCALE GENOMIC DNA]</scope>
    <source>
        <strain evidence="9 10">HM-66</strain>
    </source>
</reference>
<keyword evidence="4 7" id="KW-0812">Transmembrane</keyword>
<dbReference type="STRING" id="483913.AN935_01300"/>
<feature type="domain" description="EamA" evidence="8">
    <location>
        <begin position="163"/>
        <end position="298"/>
    </location>
</feature>
<evidence type="ECO:0000256" key="2">
    <source>
        <dbReference type="ARBA" id="ARBA00007362"/>
    </source>
</evidence>
<name>A0A0D1IP16_BACIU</name>
<feature type="transmembrane region" description="Helical" evidence="7">
    <location>
        <begin position="106"/>
        <end position="124"/>
    </location>
</feature>
<sequence>MRAEEQSKIREAAAGAIFLLIGTVCFASKSIWIKWAYQMGAEPDAVLLYRQLLAVPLFWLIFLIYRPPMPDGKKKGDLWKACGAGVFCFFLSPLLDFIGLNHVSAMVERILLMSYPLFVFGFTACRDRKMSSIQDLFAVLAVMFGLFLALGGWNAELFQANRIGAVFILLSSAVYAGYLVLSGHLVHQIGGIRLNAYGMTAAGAAMMLYTGIKSAAGMNTPMAAYPLSMYGLFAVIAVVTTVIPFVLMLEGIKRIGAQRAAAISMAGPILTIFYEALFLGERLRLIQVIGCAAVFFVITGMEYRKLKTGKNE</sequence>
<feature type="transmembrane region" description="Helical" evidence="7">
    <location>
        <begin position="136"/>
        <end position="155"/>
    </location>
</feature>
<evidence type="ECO:0000256" key="1">
    <source>
        <dbReference type="ARBA" id="ARBA00004651"/>
    </source>
</evidence>
<comment type="subcellular location">
    <subcellularLocation>
        <location evidence="1">Cell membrane</location>
        <topology evidence="1">Multi-pass membrane protein</topology>
    </subcellularLocation>
</comment>
<feature type="transmembrane region" description="Helical" evidence="7">
    <location>
        <begin position="194"/>
        <end position="212"/>
    </location>
</feature>
<dbReference type="PATRIC" id="fig|1423.173.peg.3153"/>
<feature type="transmembrane region" description="Helical" evidence="7">
    <location>
        <begin position="285"/>
        <end position="303"/>
    </location>
</feature>
<feature type="transmembrane region" description="Helical" evidence="7">
    <location>
        <begin position="224"/>
        <end position="248"/>
    </location>
</feature>
<feature type="transmembrane region" description="Helical" evidence="7">
    <location>
        <begin position="47"/>
        <end position="66"/>
    </location>
</feature>
<dbReference type="InterPro" id="IPR037185">
    <property type="entry name" value="EmrE-like"/>
</dbReference>
<feature type="domain" description="EamA" evidence="8">
    <location>
        <begin position="14"/>
        <end position="149"/>
    </location>
</feature>
<evidence type="ECO:0000256" key="6">
    <source>
        <dbReference type="ARBA" id="ARBA00023136"/>
    </source>
</evidence>
<feature type="transmembrane region" description="Helical" evidence="7">
    <location>
        <begin position="78"/>
        <end position="100"/>
    </location>
</feature>
<dbReference type="PANTHER" id="PTHR42920:SF5">
    <property type="entry name" value="EAMA DOMAIN-CONTAINING PROTEIN"/>
    <property type="match status" value="1"/>
</dbReference>
<proteinExistence type="inferred from homology"/>
<gene>
    <name evidence="9" type="ORF">SC09_Contig25orf00973</name>
</gene>
<accession>A0A0D1IP16</accession>
<dbReference type="SUPFAM" id="SSF103481">
    <property type="entry name" value="Multidrug resistance efflux transporter EmrE"/>
    <property type="match status" value="2"/>
</dbReference>
<keyword evidence="6 7" id="KW-0472">Membrane</keyword>
<evidence type="ECO:0000313" key="9">
    <source>
        <dbReference type="EMBL" id="KIU11038.1"/>
    </source>
</evidence>
<comment type="caution">
    <text evidence="9">The sequence shown here is derived from an EMBL/GenBank/DDBJ whole genome shotgun (WGS) entry which is preliminary data.</text>
</comment>
<evidence type="ECO:0000256" key="3">
    <source>
        <dbReference type="ARBA" id="ARBA00022475"/>
    </source>
</evidence>
<dbReference type="Pfam" id="PF00892">
    <property type="entry name" value="EamA"/>
    <property type="match status" value="2"/>
</dbReference>
<feature type="transmembrane region" description="Helical" evidence="7">
    <location>
        <begin position="260"/>
        <end position="279"/>
    </location>
</feature>
<dbReference type="EMBL" id="JXBC01000004">
    <property type="protein sequence ID" value="KIU11038.1"/>
    <property type="molecule type" value="Genomic_DNA"/>
</dbReference>